<dbReference type="InterPro" id="IPR049704">
    <property type="entry name" value="Aminotrans_3_PPA_site"/>
</dbReference>
<dbReference type="PANTHER" id="PTHR11986:SF112">
    <property type="entry name" value="PUTRESCINE AMINOTRANSFERASE"/>
    <property type="match status" value="1"/>
</dbReference>
<name>A0A939D7R4_CLOAM</name>
<accession>A0A939D7R4</accession>
<comment type="caution">
    <text evidence="4">The sequence shown here is derived from an EMBL/GenBank/DDBJ whole genome shotgun (WGS) entry which is preliminary data.</text>
</comment>
<evidence type="ECO:0000256" key="3">
    <source>
        <dbReference type="RuleBase" id="RU003560"/>
    </source>
</evidence>
<dbReference type="AlphaFoldDB" id="A0A939D7R4"/>
<dbReference type="Proteomes" id="UP000664545">
    <property type="component" value="Unassembled WGS sequence"/>
</dbReference>
<dbReference type="InterPro" id="IPR015424">
    <property type="entry name" value="PyrdxlP-dep_Trfase"/>
</dbReference>
<proteinExistence type="inferred from homology"/>
<dbReference type="GO" id="GO:0009447">
    <property type="term" value="P:putrescine catabolic process"/>
    <property type="evidence" value="ECO:0007669"/>
    <property type="project" value="TreeGrafter"/>
</dbReference>
<reference evidence="4" key="1">
    <citation type="submission" date="2021-02" db="EMBL/GenBank/DDBJ databases">
        <title>Abyssanaerobacter marinus gen.nov., sp., nov, anaerobic bacterium isolated from the Onnuri vent field of Indian Ocean and suggestion of Mogibacteriaceae fam. nov., and proposal of reclassification of ambiguous this family's genus member.</title>
        <authorList>
            <person name="Kim Y.J."/>
            <person name="Yang J.-A."/>
        </authorList>
    </citation>
    <scope>NUCLEOTIDE SEQUENCE</scope>
    <source>
        <strain evidence="4">DSM 2634</strain>
    </source>
</reference>
<dbReference type="InterPro" id="IPR005814">
    <property type="entry name" value="Aminotrans_3"/>
</dbReference>
<keyword evidence="4" id="KW-0032">Aminotransferase</keyword>
<keyword evidence="2 3" id="KW-0663">Pyridoxal phosphate</keyword>
<dbReference type="PANTHER" id="PTHR11986">
    <property type="entry name" value="AMINOTRANSFERASE CLASS III"/>
    <property type="match status" value="1"/>
</dbReference>
<comment type="cofactor">
    <cofactor evidence="1">
        <name>pyridoxal 5'-phosphate</name>
        <dbReference type="ChEBI" id="CHEBI:597326"/>
    </cofactor>
</comment>
<evidence type="ECO:0000313" key="4">
    <source>
        <dbReference type="EMBL" id="MBN7773064.1"/>
    </source>
</evidence>
<dbReference type="PROSITE" id="PS00600">
    <property type="entry name" value="AA_TRANSFER_CLASS_3"/>
    <property type="match status" value="1"/>
</dbReference>
<protein>
    <submittedName>
        <fullName evidence="4">Putrescine aminotransferase</fullName>
        <ecNumber evidence="4">2.6.1.82</ecNumber>
    </submittedName>
</protein>
<dbReference type="FunFam" id="3.40.640.10:FF:000004">
    <property type="entry name" value="Acetylornithine aminotransferase"/>
    <property type="match status" value="1"/>
</dbReference>
<keyword evidence="4" id="KW-0808">Transferase</keyword>
<dbReference type="Gene3D" id="3.90.1150.10">
    <property type="entry name" value="Aspartate Aminotransferase, domain 1"/>
    <property type="match status" value="1"/>
</dbReference>
<evidence type="ECO:0000256" key="2">
    <source>
        <dbReference type="ARBA" id="ARBA00022898"/>
    </source>
</evidence>
<dbReference type="NCBIfam" id="NF008570">
    <property type="entry name" value="PRK11522.1"/>
    <property type="match status" value="1"/>
</dbReference>
<dbReference type="PIRSF" id="PIRSF000521">
    <property type="entry name" value="Transaminase_4ab_Lys_Orn"/>
    <property type="match status" value="1"/>
</dbReference>
<organism evidence="4 5">
    <name type="scientific">Clostridium aminobutyricum</name>
    <dbReference type="NCBI Taxonomy" id="33953"/>
    <lineage>
        <taxon>Bacteria</taxon>
        <taxon>Bacillati</taxon>
        <taxon>Bacillota</taxon>
        <taxon>Clostridia</taxon>
        <taxon>Eubacteriales</taxon>
        <taxon>Clostridiaceae</taxon>
        <taxon>Clostridium</taxon>
    </lineage>
</organism>
<dbReference type="GO" id="GO:0033094">
    <property type="term" value="F:putrescine--2-oxoglutarate transaminase activity"/>
    <property type="evidence" value="ECO:0007669"/>
    <property type="project" value="UniProtKB-EC"/>
</dbReference>
<comment type="similarity">
    <text evidence="3">Belongs to the class-III pyridoxal-phosphate-dependent aminotransferase family.</text>
</comment>
<dbReference type="InterPro" id="IPR050103">
    <property type="entry name" value="Class-III_PLP-dep_AT"/>
</dbReference>
<dbReference type="EMBL" id="JAFJZZ010000002">
    <property type="protein sequence ID" value="MBN7773064.1"/>
    <property type="molecule type" value="Genomic_DNA"/>
</dbReference>
<dbReference type="Gene3D" id="3.40.640.10">
    <property type="entry name" value="Type I PLP-dependent aspartate aminotransferase-like (Major domain)"/>
    <property type="match status" value="1"/>
</dbReference>
<evidence type="ECO:0000256" key="1">
    <source>
        <dbReference type="ARBA" id="ARBA00001933"/>
    </source>
</evidence>
<evidence type="ECO:0000313" key="5">
    <source>
        <dbReference type="Proteomes" id="UP000664545"/>
    </source>
</evidence>
<dbReference type="Pfam" id="PF00202">
    <property type="entry name" value="Aminotran_3"/>
    <property type="match status" value="1"/>
</dbReference>
<dbReference type="CDD" id="cd00610">
    <property type="entry name" value="OAT_like"/>
    <property type="match status" value="1"/>
</dbReference>
<dbReference type="SUPFAM" id="SSF53383">
    <property type="entry name" value="PLP-dependent transferases"/>
    <property type="match status" value="1"/>
</dbReference>
<dbReference type="InterPro" id="IPR015422">
    <property type="entry name" value="PyrdxlP-dep_Trfase_small"/>
</dbReference>
<gene>
    <name evidence="4" type="ORF">JYB65_06800</name>
</gene>
<dbReference type="EC" id="2.6.1.82" evidence="4"/>
<dbReference type="GO" id="GO:0042802">
    <property type="term" value="F:identical protein binding"/>
    <property type="evidence" value="ECO:0007669"/>
    <property type="project" value="TreeGrafter"/>
</dbReference>
<dbReference type="RefSeq" id="WP_206581906.1">
    <property type="nucleotide sequence ID" value="NZ_JAFJZZ010000002.1"/>
</dbReference>
<dbReference type="InterPro" id="IPR015421">
    <property type="entry name" value="PyrdxlP-dep_Trfase_major"/>
</dbReference>
<dbReference type="GO" id="GO:0030170">
    <property type="term" value="F:pyridoxal phosphate binding"/>
    <property type="evidence" value="ECO:0007669"/>
    <property type="project" value="InterPro"/>
</dbReference>
<sequence length="460" mass="50991">MISNNKAKALEEAKRIVSYIESSELTKEEKDTIVKESILNFNEHVNPGWLEYRKSVSNDAAIVEWSDSEEHFYDLYGTEFIDCLGGFGIYTCGHRNPEILKTVKAQLDKYALHSQELLDPLRGYLARLMAMITPGDLCYSFFTNGGAEAVEMALKLARLATGGRWYISTVGAFHGKSLGAISMGGKGTYREDYLPMIQQVQHVKYGDAAAMETAIVNLKAVGEKVAAVIIEPIQGEAGVQIPPKGYLKEVREICDRHHVAMIVDEIQTGMGRTGTLWRCEVENICPDIMTYGKAFGGGIMPITGIIARPNMWVQKLRDNPWLLGSPTFGGNPLACAAAISTIKYMLEHDIPSMSKEKGEYYMKKLNELQSKYPTVLKEVRGAGLLICLEFPKAEVGYEVTKELFSRRVMTAGTLVNAKTVRIEPPAVQTYETIDTVIAKLDESLAAVQKKFTVEDETMAS</sequence>
<keyword evidence="5" id="KW-1185">Reference proteome</keyword>